<dbReference type="Proteomes" id="UP000095256">
    <property type="component" value="Unassembled WGS sequence"/>
</dbReference>
<organism evidence="1 2">
    <name type="scientific">Enterococcus rivorum</name>
    <dbReference type="NCBI Taxonomy" id="762845"/>
    <lineage>
        <taxon>Bacteria</taxon>
        <taxon>Bacillati</taxon>
        <taxon>Bacillota</taxon>
        <taxon>Bacilli</taxon>
        <taxon>Lactobacillales</taxon>
        <taxon>Enterococcaceae</taxon>
        <taxon>Enterococcus</taxon>
    </lineage>
</organism>
<evidence type="ECO:0000313" key="2">
    <source>
        <dbReference type="Proteomes" id="UP000095256"/>
    </source>
</evidence>
<reference evidence="1 2" key="1">
    <citation type="submission" date="2016-09" db="EMBL/GenBank/DDBJ databases">
        <authorList>
            <person name="Capua I."/>
            <person name="De Benedictis P."/>
            <person name="Joannis T."/>
            <person name="Lombin L.H."/>
            <person name="Cattoli G."/>
        </authorList>
    </citation>
    <scope>NUCLEOTIDE SEQUENCE [LARGE SCALE GENOMIC DNA]</scope>
    <source>
        <strain evidence="1 2">LMG 25899</strain>
    </source>
</reference>
<gene>
    <name evidence="1" type="ORF">BCR26_08730</name>
</gene>
<accession>A0A1E5L0E5</accession>
<name>A0A1E5L0E5_9ENTE</name>
<dbReference type="STRING" id="762845.BCR26_08730"/>
<dbReference type="EMBL" id="MIEK01000005">
    <property type="protein sequence ID" value="OEH83555.1"/>
    <property type="molecule type" value="Genomic_DNA"/>
</dbReference>
<protein>
    <submittedName>
        <fullName evidence="1">Uncharacterized protein</fullName>
    </submittedName>
</protein>
<proteinExistence type="predicted"/>
<dbReference type="AlphaFoldDB" id="A0A1E5L0E5"/>
<keyword evidence="2" id="KW-1185">Reference proteome</keyword>
<sequence length="227" mass="26240">MKVIPSNVIEIDFEVDLGIDTWIQGLGIIMDTMGEENVEIEIGGRMIPSYFATRYTFEGTVKNYKKAKITGKSKVGTAIYLLSELHQLLLEDFRKDDCRSLKWYPLFDQDDEIDKSGNLVKITSKIVENSLIIKELSGLTVGDLITPIEDERIPELLSSHWHEITKVDVEKGRVYFKRYSEDSSFFARLFYKWSPEESSVSIDRILFRNNEKESRDNVQVNNNLERG</sequence>
<evidence type="ECO:0000313" key="1">
    <source>
        <dbReference type="EMBL" id="OEH83555.1"/>
    </source>
</evidence>
<comment type="caution">
    <text evidence="1">The sequence shown here is derived from an EMBL/GenBank/DDBJ whole genome shotgun (WGS) entry which is preliminary data.</text>
</comment>